<sequence length="271" mass="30435">MSIKTIFITLLFVLSLGANERIVSLSPSITEIVYALEKGDKLVATSDYSLYPEEAKKLPIIGGYSNPNIEKILSFSPTLVVGQEHNEATMQKLKYFKIKTLKLNLKTIESIKKSIKILSKEIASNYDTKLIADIDDAIKNAPKNKNPHSVMIVYGLHEDLRTGIYIAGHDIFFDDIISTCRNTNAYTSDTTSQPVLNYENLIALNPEQIIILYSKATDLHVDVQKALQAWHLLPTNASKNKRISIVDESYTHIPSHRVALTISRLCKEMND</sequence>
<protein>
    <submittedName>
        <fullName evidence="3">ABC transporter substrate-binding protein</fullName>
    </submittedName>
</protein>
<dbReference type="AlphaFoldDB" id="A0A7S7M0A9"/>
<organism evidence="3 4">
    <name type="scientific">Candidatus Sulfurimonas marisnigri</name>
    <dbReference type="NCBI Taxonomy" id="2740405"/>
    <lineage>
        <taxon>Bacteria</taxon>
        <taxon>Pseudomonadati</taxon>
        <taxon>Campylobacterota</taxon>
        <taxon>Epsilonproteobacteria</taxon>
        <taxon>Campylobacterales</taxon>
        <taxon>Sulfurimonadaceae</taxon>
        <taxon>Sulfurimonas</taxon>
    </lineage>
</organism>
<dbReference type="PANTHER" id="PTHR30535:SF34">
    <property type="entry name" value="MOLYBDATE-BINDING PROTEIN MOLA"/>
    <property type="match status" value="1"/>
</dbReference>
<accession>A0A7S7M0A9</accession>
<dbReference type="EMBL" id="CP054493">
    <property type="protein sequence ID" value="QOY54752.1"/>
    <property type="molecule type" value="Genomic_DNA"/>
</dbReference>
<dbReference type="PANTHER" id="PTHR30535">
    <property type="entry name" value="VITAMIN B12-BINDING PROTEIN"/>
    <property type="match status" value="1"/>
</dbReference>
<reference evidence="3 4" key="1">
    <citation type="submission" date="2020-05" db="EMBL/GenBank/DDBJ databases">
        <title>Sulfurimonas marisnigri, sp. nov., and Sulfurimonas baltica, sp. nov., manganese oxide reducing chemolithoautotrophs of the class Epsilonproteobacteria isolated from the pelagic redoxclines of the Black and Baltic Seas and emended description of the genus Sulfurimonas.</title>
        <authorList>
            <person name="Henkel J.V."/>
            <person name="Laudan C."/>
            <person name="Werner J."/>
            <person name="Neu T."/>
            <person name="Plewe S."/>
            <person name="Sproer C."/>
            <person name="Bunk B."/>
            <person name="Schulz-Vogt H.N."/>
        </authorList>
    </citation>
    <scope>NUCLEOTIDE SEQUENCE [LARGE SCALE GENOMIC DNA]</scope>
    <source>
        <strain evidence="3 4">SoZ1</strain>
    </source>
</reference>
<name>A0A7S7M0A9_9BACT</name>
<dbReference type="InterPro" id="IPR002491">
    <property type="entry name" value="ABC_transptr_periplasmic_BD"/>
</dbReference>
<evidence type="ECO:0000313" key="4">
    <source>
        <dbReference type="Proteomes" id="UP000593836"/>
    </source>
</evidence>
<evidence type="ECO:0000313" key="3">
    <source>
        <dbReference type="EMBL" id="QOY54752.1"/>
    </source>
</evidence>
<evidence type="ECO:0000259" key="2">
    <source>
        <dbReference type="PROSITE" id="PS50983"/>
    </source>
</evidence>
<dbReference type="InterPro" id="IPR054828">
    <property type="entry name" value="Vit_B12_bind_prot"/>
</dbReference>
<dbReference type="Pfam" id="PF01497">
    <property type="entry name" value="Peripla_BP_2"/>
    <property type="match status" value="1"/>
</dbReference>
<feature type="domain" description="Fe/B12 periplasmic-binding" evidence="2">
    <location>
        <begin position="21"/>
        <end position="271"/>
    </location>
</feature>
<gene>
    <name evidence="3" type="ORF">HUE87_00435</name>
</gene>
<proteinExistence type="predicted"/>
<dbReference type="SUPFAM" id="SSF53807">
    <property type="entry name" value="Helical backbone' metal receptor"/>
    <property type="match status" value="1"/>
</dbReference>
<dbReference type="PROSITE" id="PS50983">
    <property type="entry name" value="FE_B12_PBP"/>
    <property type="match status" value="1"/>
</dbReference>
<dbReference type="RefSeq" id="WP_194366796.1">
    <property type="nucleotide sequence ID" value="NZ_CP054493.1"/>
</dbReference>
<dbReference type="Proteomes" id="UP000593836">
    <property type="component" value="Chromosome"/>
</dbReference>
<keyword evidence="1" id="KW-0732">Signal</keyword>
<dbReference type="Gene3D" id="3.40.50.1980">
    <property type="entry name" value="Nitrogenase molybdenum iron protein domain"/>
    <property type="match status" value="2"/>
</dbReference>
<dbReference type="InterPro" id="IPR050902">
    <property type="entry name" value="ABC_Transporter_SBP"/>
</dbReference>
<keyword evidence="4" id="KW-1185">Reference proteome</keyword>
<evidence type="ECO:0000256" key="1">
    <source>
        <dbReference type="ARBA" id="ARBA00022729"/>
    </source>
</evidence>
<dbReference type="KEGG" id="smas:HUE87_00435"/>
<dbReference type="NCBIfam" id="NF038402">
    <property type="entry name" value="TroA_like"/>
    <property type="match status" value="1"/>
</dbReference>